<feature type="region of interest" description="Disordered" evidence="1">
    <location>
        <begin position="48"/>
        <end position="69"/>
    </location>
</feature>
<keyword evidence="3" id="KW-1185">Reference proteome</keyword>
<dbReference type="KEGG" id="pfuw:KF707C_31130"/>
<reference evidence="3" key="1">
    <citation type="submission" date="2015-05" db="EMBL/GenBank/DDBJ databases">
        <title>Draft genome sequencing of a biphenyl-degrading bacterium, Pseudomonas balearica KF707 (=NBRC110670).</title>
        <authorList>
            <person name="Kimura N."/>
            <person name="Hirose J."/>
            <person name="Watanabe T."/>
            <person name="Suenaga H."/>
            <person name="Fujihara H."/>
            <person name="Noguchi M."/>
            <person name="Hashimoto M."/>
            <person name="Shimodaira J."/>
            <person name="Tsuchikane K."/>
            <person name="Hosoyama A."/>
            <person name="Yamazoe A."/>
            <person name="Fujita N."/>
            <person name="Furukawa K."/>
        </authorList>
    </citation>
    <scope>NUCLEOTIDE SEQUENCE [LARGE SCALE GENOMIC DNA]</scope>
    <source>
        <strain evidence="3">DSM 10086 / NBRC 110670 / KF707</strain>
    </source>
</reference>
<gene>
    <name evidence="2" type="ORF">KF707C_31130</name>
</gene>
<name>A0AAD1FFT1_METFU</name>
<evidence type="ECO:0000256" key="1">
    <source>
        <dbReference type="SAM" id="MobiDB-lite"/>
    </source>
</evidence>
<reference evidence="2 3" key="2">
    <citation type="journal article" date="2017" name="Int. J. Syst. Evol. Microbiol.">
        <title>Pseudomonas furukawaii sp. nov., a polychlorinated biphenyl-degrading bacterium isolated from biphenyl-contaminated soil in Japan.</title>
        <authorList>
            <person name="Kimura N."/>
            <person name="Watanabe T."/>
            <person name="Suenaga H."/>
            <person name="Fujihara H."/>
            <person name="Futagami T."/>
            <person name="Goto M."/>
            <person name="Hanada S."/>
            <person name="Hirose J."/>
        </authorList>
    </citation>
    <scope>NUCLEOTIDE SEQUENCE [LARGE SCALE GENOMIC DNA]</scope>
    <source>
        <strain evidence="3">DSM 10086 / NBRC 110670 / KF707</strain>
    </source>
</reference>
<dbReference type="Proteomes" id="UP000218554">
    <property type="component" value="Chromosome"/>
</dbReference>
<evidence type="ECO:0000313" key="2">
    <source>
        <dbReference type="EMBL" id="BAU74801.1"/>
    </source>
</evidence>
<accession>A0AAD1FFT1</accession>
<evidence type="ECO:0000313" key="3">
    <source>
        <dbReference type="Proteomes" id="UP000218554"/>
    </source>
</evidence>
<dbReference type="AlphaFoldDB" id="A0AAD1FFT1"/>
<organism evidence="2 3">
    <name type="scientific">Metapseudomonas furukawaii</name>
    <name type="common">Pseudomonas furukawaii</name>
    <dbReference type="NCBI Taxonomy" id="1149133"/>
    <lineage>
        <taxon>Bacteria</taxon>
        <taxon>Pseudomonadati</taxon>
        <taxon>Pseudomonadota</taxon>
        <taxon>Gammaproteobacteria</taxon>
        <taxon>Pseudomonadales</taxon>
        <taxon>Pseudomonadaceae</taxon>
        <taxon>Metapseudomonas</taxon>
    </lineage>
</organism>
<sequence>MTCGGFCCCLCPDKGSRHYRRPASAETFALLRATPTYYYAGEPCLPSSLSPPSPGRRADGQGPCPEAPP</sequence>
<dbReference type="EMBL" id="AP014862">
    <property type="protein sequence ID" value="BAU74801.1"/>
    <property type="molecule type" value="Genomic_DNA"/>
</dbReference>
<proteinExistence type="predicted"/>
<protein>
    <submittedName>
        <fullName evidence="2">Uncharacterized protein</fullName>
    </submittedName>
</protein>